<keyword evidence="3" id="KW-1185">Reference proteome</keyword>
<dbReference type="PANTHER" id="PTHR35525">
    <property type="entry name" value="BLL6575 PROTEIN"/>
    <property type="match status" value="1"/>
</dbReference>
<dbReference type="Pfam" id="PF11706">
    <property type="entry name" value="zf-CGNR"/>
    <property type="match status" value="1"/>
</dbReference>
<dbReference type="InterPro" id="IPR010852">
    <property type="entry name" value="ABATE"/>
</dbReference>
<sequence length="187" mass="19991">MSTGPAMAAPDRLEPVRRFLNTLDIEAGTDAITDPAGLATWLTASGLWRGDAPVTDDDLRRARELREALRAAAVANHDRAALPPPVLAVLDAAAERAGVRISFTPDRGWLATAGATGVDGATGELVLRVTGSMADGTWPRLKICASDACRWAFYDSSRSGTGKWCSMQLCGNRAKQEAWRGRRREAG</sequence>
<dbReference type="RefSeq" id="WP_175441501.1">
    <property type="nucleotide sequence ID" value="NZ_FMDM01000016.1"/>
</dbReference>
<dbReference type="Proteomes" id="UP000199360">
    <property type="component" value="Unassembled WGS sequence"/>
</dbReference>
<dbReference type="AlphaFoldDB" id="A0A1C5K0T8"/>
<accession>A0A1C5K0T8</accession>
<dbReference type="SUPFAM" id="SSF160904">
    <property type="entry name" value="Jann2411-like"/>
    <property type="match status" value="1"/>
</dbReference>
<organism evidence="2 3">
    <name type="scientific">Micromonospora humi</name>
    <dbReference type="NCBI Taxonomy" id="745366"/>
    <lineage>
        <taxon>Bacteria</taxon>
        <taxon>Bacillati</taxon>
        <taxon>Actinomycetota</taxon>
        <taxon>Actinomycetes</taxon>
        <taxon>Micromonosporales</taxon>
        <taxon>Micromonosporaceae</taxon>
        <taxon>Micromonospora</taxon>
    </lineage>
</organism>
<evidence type="ECO:0000313" key="2">
    <source>
        <dbReference type="EMBL" id="SCG76425.1"/>
    </source>
</evidence>
<protein>
    <submittedName>
        <fullName evidence="2">Conserved protein containing a Zn-ribbon-like motif, possibly RNA-binding</fullName>
    </submittedName>
</protein>
<dbReference type="Gene3D" id="1.10.3300.10">
    <property type="entry name" value="Jann2411-like domain"/>
    <property type="match status" value="1"/>
</dbReference>
<dbReference type="Pfam" id="PF07336">
    <property type="entry name" value="ABATE"/>
    <property type="match status" value="1"/>
</dbReference>
<name>A0A1C5K0T8_9ACTN</name>
<dbReference type="InterPro" id="IPR021005">
    <property type="entry name" value="Znf_CGNR"/>
</dbReference>
<gene>
    <name evidence="2" type="ORF">GA0070213_116119</name>
</gene>
<dbReference type="PANTHER" id="PTHR35525:SF3">
    <property type="entry name" value="BLL6575 PROTEIN"/>
    <property type="match status" value="1"/>
</dbReference>
<dbReference type="InterPro" id="IPR023286">
    <property type="entry name" value="ABATE_dom_sf"/>
</dbReference>
<dbReference type="STRING" id="745366.GA0070213_116119"/>
<evidence type="ECO:0000313" key="3">
    <source>
        <dbReference type="Proteomes" id="UP000199360"/>
    </source>
</evidence>
<evidence type="ECO:0000259" key="1">
    <source>
        <dbReference type="Pfam" id="PF11706"/>
    </source>
</evidence>
<proteinExistence type="predicted"/>
<dbReference type="EMBL" id="FMDM01000016">
    <property type="protein sequence ID" value="SCG76425.1"/>
    <property type="molecule type" value="Genomic_DNA"/>
</dbReference>
<reference evidence="3" key="1">
    <citation type="submission" date="2016-06" db="EMBL/GenBank/DDBJ databases">
        <authorList>
            <person name="Varghese N."/>
            <person name="Submissions Spin"/>
        </authorList>
    </citation>
    <scope>NUCLEOTIDE SEQUENCE [LARGE SCALE GENOMIC DNA]</scope>
    <source>
        <strain evidence="3">DSM 45647</strain>
    </source>
</reference>
<feature type="domain" description="Zinc finger CGNR" evidence="1">
    <location>
        <begin position="140"/>
        <end position="183"/>
    </location>
</feature>